<dbReference type="InterPro" id="IPR019405">
    <property type="entry name" value="Lactonase_7-beta_prop"/>
</dbReference>
<dbReference type="Proteomes" id="UP000094526">
    <property type="component" value="Unassembled WGS sequence"/>
</dbReference>
<accession>A0A1C1CX05</accession>
<protein>
    <recommendedName>
        <fullName evidence="5">6-phosphogluconolactonase</fullName>
    </recommendedName>
</protein>
<dbReference type="InterPro" id="IPR011048">
    <property type="entry name" value="Haem_d1_sf"/>
</dbReference>
<keyword evidence="4" id="KW-1185">Reference proteome</keyword>
<reference evidence="4" key="1">
    <citation type="submission" date="2015-07" db="EMBL/GenBank/DDBJ databases">
        <authorList>
            <person name="Teixeira M.M."/>
            <person name="Souza R.C."/>
            <person name="Almeida L.G."/>
            <person name="Vicente V.A."/>
            <person name="de Hoog S."/>
            <person name="Bocca A.L."/>
            <person name="de Almeida S.R."/>
            <person name="Vasconcelos A.T."/>
            <person name="Felipe M.S."/>
        </authorList>
    </citation>
    <scope>NUCLEOTIDE SEQUENCE [LARGE SCALE GENOMIC DNA]</scope>
    <source>
        <strain evidence="4">KSF</strain>
    </source>
</reference>
<gene>
    <name evidence="3" type="ORF">CLCR_10282</name>
</gene>
<evidence type="ECO:0000256" key="1">
    <source>
        <dbReference type="ARBA" id="ARBA00005564"/>
    </source>
</evidence>
<comment type="similarity">
    <text evidence="1">Belongs to the cycloisomerase 2 family.</text>
</comment>
<dbReference type="InterPro" id="IPR050282">
    <property type="entry name" value="Cycloisomerase_2"/>
</dbReference>
<dbReference type="Gene3D" id="2.130.10.10">
    <property type="entry name" value="YVTN repeat-like/Quinoprotein amine dehydrogenase"/>
    <property type="match status" value="1"/>
</dbReference>
<sequence>MATSQQNGTSGAANGLYVALQSTGVVELAFDAQKGVKESLSVVSITTKAGFMPGWLTVSGDKVYTINRMGYPGSESDSGSVTAFQRATAGSSSATGETGLTLLDQTSSNGKGGVHCDVSPDGKVLAAANITASTLSIYPLSATGSIGKPTHVFDYNKSDPGPKEAHPHQALFDPSGKLLVVPLRTMDRVDIYSVNGPEQVTKVHSIPLPGSTGPRHAAFHPVSPSKAYLYLLSEKDNTVRVYAIGYPSPASPALTVEFKQVLSTMGKDVGRTPDEHKDLAGEIVVSNDGKFVYASNRNLTRSDFDTVAIYSVDSDPAHDDQHLTYLGAQELGGKHPRMIALSKDSANSWLAISHQLTQNIAVFERDPVTGFLKDLKGTISVRANQAHQPDIEKVTFAEDLSVRGNWTKEDLKQGKTEGPMCVQWK</sequence>
<name>A0A1C1CX05_9EURO</name>
<dbReference type="GO" id="GO:0017057">
    <property type="term" value="F:6-phosphogluconolactonase activity"/>
    <property type="evidence" value="ECO:0007669"/>
    <property type="project" value="TreeGrafter"/>
</dbReference>
<dbReference type="SUPFAM" id="SSF51004">
    <property type="entry name" value="C-terminal (heme d1) domain of cytochrome cd1-nitrite reductase"/>
    <property type="match status" value="1"/>
</dbReference>
<dbReference type="OrthoDB" id="9972196at2759"/>
<feature type="compositionally biased region" description="Polar residues" evidence="2">
    <location>
        <begin position="88"/>
        <end position="109"/>
    </location>
</feature>
<dbReference type="VEuPathDB" id="FungiDB:G647_04387"/>
<organism evidence="3 4">
    <name type="scientific">Cladophialophora carrionii</name>
    <dbReference type="NCBI Taxonomy" id="86049"/>
    <lineage>
        <taxon>Eukaryota</taxon>
        <taxon>Fungi</taxon>
        <taxon>Dikarya</taxon>
        <taxon>Ascomycota</taxon>
        <taxon>Pezizomycotina</taxon>
        <taxon>Eurotiomycetes</taxon>
        <taxon>Chaetothyriomycetidae</taxon>
        <taxon>Chaetothyriales</taxon>
        <taxon>Herpotrichiellaceae</taxon>
        <taxon>Cladophialophora</taxon>
    </lineage>
</organism>
<dbReference type="InterPro" id="IPR015943">
    <property type="entry name" value="WD40/YVTN_repeat-like_dom_sf"/>
</dbReference>
<evidence type="ECO:0000313" key="3">
    <source>
        <dbReference type="EMBL" id="OCT53052.1"/>
    </source>
</evidence>
<evidence type="ECO:0008006" key="5">
    <source>
        <dbReference type="Google" id="ProtNLM"/>
    </source>
</evidence>
<dbReference type="PANTHER" id="PTHR30344:SF1">
    <property type="entry name" value="6-PHOSPHOGLUCONOLACTONASE"/>
    <property type="match status" value="1"/>
</dbReference>
<dbReference type="AlphaFoldDB" id="A0A1C1CX05"/>
<dbReference type="VEuPathDB" id="FungiDB:CLCR_10282"/>
<comment type="caution">
    <text evidence="3">The sequence shown here is derived from an EMBL/GenBank/DDBJ whole genome shotgun (WGS) entry which is preliminary data.</text>
</comment>
<evidence type="ECO:0000256" key="2">
    <source>
        <dbReference type="SAM" id="MobiDB-lite"/>
    </source>
</evidence>
<evidence type="ECO:0000313" key="4">
    <source>
        <dbReference type="Proteomes" id="UP000094526"/>
    </source>
</evidence>
<feature type="region of interest" description="Disordered" evidence="2">
    <location>
        <begin position="88"/>
        <end position="110"/>
    </location>
</feature>
<dbReference type="EMBL" id="LGRB01000008">
    <property type="protein sequence ID" value="OCT53052.1"/>
    <property type="molecule type" value="Genomic_DNA"/>
</dbReference>
<proteinExistence type="inferred from homology"/>
<dbReference type="STRING" id="86049.A0A1C1CX05"/>
<dbReference type="PANTHER" id="PTHR30344">
    <property type="entry name" value="6-PHOSPHOGLUCONOLACTONASE-RELATED"/>
    <property type="match status" value="1"/>
</dbReference>
<dbReference type="eggNOG" id="ENOG502RVAR">
    <property type="taxonomic scope" value="Eukaryota"/>
</dbReference>
<dbReference type="Pfam" id="PF10282">
    <property type="entry name" value="Lactonase"/>
    <property type="match status" value="1"/>
</dbReference>